<sequence length="399" mass="40383">MNRPRDGGSPARAAGDRPRARHRSLDGWHRLPPLRAVLAGGTAVVVLGALLASCDGGPADDDARARERSRSDGRSGPKAVPVTRETLEVVTTVPATVRAGPEVDVTAPSAGTVERIDADGVVIRTRGSRDEAAGDDGRDDDRGRGGSTTRARVKVDFPSGLSIVEELVAVGRRVPANYPLARGRVEGFAMVALLDRQSLHKVYDPPLSARAQISEGPGPFDCPLANSVPSADAQPALPRAESGTGTSDTTGGKGGTGGTGGSGDPGDGPGGDPDGGADAYDAPAAESAADARGGPAAGGGRNSGMRLVCVVPEDTRVFAGMVGVMAIRTASVKDALLLPVEAVAGDSSRGEVTVVEPNGGLDNRTVRLGATDGSRVELISGVREGERVRVPGPDLAGAT</sequence>
<gene>
    <name evidence="2" type="ORF">JGS22_008670</name>
</gene>
<dbReference type="EMBL" id="JAELVF020000001">
    <property type="protein sequence ID" value="MBU7597689.1"/>
    <property type="molecule type" value="Genomic_DNA"/>
</dbReference>
<dbReference type="Proteomes" id="UP000694501">
    <property type="component" value="Unassembled WGS sequence"/>
</dbReference>
<dbReference type="PANTHER" id="PTHR30469">
    <property type="entry name" value="MULTIDRUG RESISTANCE PROTEIN MDTA"/>
    <property type="match status" value="1"/>
</dbReference>
<feature type="region of interest" description="Disordered" evidence="1">
    <location>
        <begin position="124"/>
        <end position="150"/>
    </location>
</feature>
<comment type="caution">
    <text evidence="2">The sequence shown here is derived from an EMBL/GenBank/DDBJ whole genome shotgun (WGS) entry which is preliminary data.</text>
</comment>
<protein>
    <submittedName>
        <fullName evidence="2">Efflux RND transporter periplasmic adaptor subunit</fullName>
    </submittedName>
</protein>
<keyword evidence="3" id="KW-1185">Reference proteome</keyword>
<feature type="compositionally biased region" description="Low complexity" evidence="1">
    <location>
        <begin position="276"/>
        <end position="294"/>
    </location>
</feature>
<name>A0A949JFR1_9ACTN</name>
<evidence type="ECO:0000313" key="2">
    <source>
        <dbReference type="EMBL" id="MBU7597689.1"/>
    </source>
</evidence>
<proteinExistence type="predicted"/>
<dbReference type="AlphaFoldDB" id="A0A949JFR1"/>
<evidence type="ECO:0000256" key="1">
    <source>
        <dbReference type="SAM" id="MobiDB-lite"/>
    </source>
</evidence>
<feature type="compositionally biased region" description="Basic and acidic residues" evidence="1">
    <location>
        <begin position="61"/>
        <end position="75"/>
    </location>
</feature>
<reference evidence="2" key="1">
    <citation type="submission" date="2021-06" db="EMBL/GenBank/DDBJ databases">
        <title>Sequencing of actinobacteria type strains.</title>
        <authorList>
            <person name="Nguyen G.-S."/>
            <person name="Wentzel A."/>
        </authorList>
    </citation>
    <scope>NUCLEOTIDE SEQUENCE</scope>
    <source>
        <strain evidence="2">P38-E01</strain>
    </source>
</reference>
<organism evidence="2 3">
    <name type="scientific">Streptomyces tardus</name>
    <dbReference type="NCBI Taxonomy" id="2780544"/>
    <lineage>
        <taxon>Bacteria</taxon>
        <taxon>Bacillati</taxon>
        <taxon>Actinomycetota</taxon>
        <taxon>Actinomycetes</taxon>
        <taxon>Kitasatosporales</taxon>
        <taxon>Streptomycetaceae</taxon>
        <taxon>Streptomyces</taxon>
    </lineage>
</organism>
<feature type="region of interest" description="Disordered" evidence="1">
    <location>
        <begin position="214"/>
        <end position="303"/>
    </location>
</feature>
<dbReference type="GO" id="GO:0015562">
    <property type="term" value="F:efflux transmembrane transporter activity"/>
    <property type="evidence" value="ECO:0007669"/>
    <property type="project" value="TreeGrafter"/>
</dbReference>
<dbReference type="GO" id="GO:1990281">
    <property type="term" value="C:efflux pump complex"/>
    <property type="evidence" value="ECO:0007669"/>
    <property type="project" value="TreeGrafter"/>
</dbReference>
<feature type="non-terminal residue" evidence="2">
    <location>
        <position position="399"/>
    </location>
</feature>
<feature type="region of interest" description="Disordered" evidence="1">
    <location>
        <begin position="1"/>
        <end position="29"/>
    </location>
</feature>
<feature type="compositionally biased region" description="Gly residues" evidence="1">
    <location>
        <begin position="251"/>
        <end position="274"/>
    </location>
</feature>
<dbReference type="PANTHER" id="PTHR30469:SF15">
    <property type="entry name" value="HLYD FAMILY OF SECRETION PROTEINS"/>
    <property type="match status" value="1"/>
</dbReference>
<feature type="compositionally biased region" description="Basic and acidic residues" evidence="1">
    <location>
        <begin position="127"/>
        <end position="144"/>
    </location>
</feature>
<feature type="compositionally biased region" description="Basic and acidic residues" evidence="1">
    <location>
        <begin position="14"/>
        <end position="29"/>
    </location>
</feature>
<accession>A0A949JFR1</accession>
<feature type="region of interest" description="Disordered" evidence="1">
    <location>
        <begin position="55"/>
        <end position="83"/>
    </location>
</feature>
<evidence type="ECO:0000313" key="3">
    <source>
        <dbReference type="Proteomes" id="UP000694501"/>
    </source>
</evidence>